<dbReference type="GO" id="GO:0015293">
    <property type="term" value="F:symporter activity"/>
    <property type="evidence" value="ECO:0007669"/>
    <property type="project" value="InterPro"/>
</dbReference>
<dbReference type="STRING" id="10195.A0A3M7RYD1"/>
<keyword evidence="2" id="KW-0472">Membrane</keyword>
<organism evidence="3 4">
    <name type="scientific">Brachionus plicatilis</name>
    <name type="common">Marine rotifer</name>
    <name type="synonym">Brachionus muelleri</name>
    <dbReference type="NCBI Taxonomy" id="10195"/>
    <lineage>
        <taxon>Eukaryota</taxon>
        <taxon>Metazoa</taxon>
        <taxon>Spiralia</taxon>
        <taxon>Gnathifera</taxon>
        <taxon>Rotifera</taxon>
        <taxon>Eurotatoria</taxon>
        <taxon>Monogononta</taxon>
        <taxon>Pseudotrocha</taxon>
        <taxon>Ploima</taxon>
        <taxon>Brachionidae</taxon>
        <taxon>Brachionus</taxon>
    </lineage>
</organism>
<dbReference type="PANTHER" id="PTHR11328">
    <property type="entry name" value="MAJOR FACILITATOR SUPERFAMILY DOMAIN-CONTAINING PROTEIN"/>
    <property type="match status" value="1"/>
</dbReference>
<gene>
    <name evidence="3" type="ORF">BpHYR1_027484</name>
</gene>
<name>A0A3M7RYD1_BRAPC</name>
<dbReference type="OrthoDB" id="197206at2759"/>
<comment type="similarity">
    <text evidence="1">Belongs to the major facilitator superfamily.</text>
</comment>
<dbReference type="PANTHER" id="PTHR11328:SF24">
    <property type="entry name" value="MAJOR FACILITATOR SUPERFAMILY (MFS) PROFILE DOMAIN-CONTAINING PROTEIN"/>
    <property type="match status" value="1"/>
</dbReference>
<proteinExistence type="inferred from homology"/>
<keyword evidence="4" id="KW-1185">Reference proteome</keyword>
<comment type="caution">
    <text evidence="3">The sequence shown here is derived from an EMBL/GenBank/DDBJ whole genome shotgun (WGS) entry which is preliminary data.</text>
</comment>
<feature type="transmembrane region" description="Helical" evidence="2">
    <location>
        <begin position="120"/>
        <end position="140"/>
    </location>
</feature>
<dbReference type="Pfam" id="PF13347">
    <property type="entry name" value="MFS_2"/>
    <property type="match status" value="1"/>
</dbReference>
<sequence>MTNNAKNDKQTIRGLLLTWIKNFKQNYYLTGCAILFVPIWKLLLTKFDKNRVFIFGNLLMVPLLIGIFFFSTNKTIEIILFFVFVVIAANSFTCSFLVPWSMLPEVLDAFFIEYRSKQDALFYTFLALGTKVVIAFYYGISQVVLGLVQYESNVCAEFQNEKVASSIKYLLAPTPLAFVILIGKKEFRTDQTNQTGRS</sequence>
<evidence type="ECO:0000256" key="2">
    <source>
        <dbReference type="SAM" id="Phobius"/>
    </source>
</evidence>
<feature type="transmembrane region" description="Helical" evidence="2">
    <location>
        <begin position="78"/>
        <end position="100"/>
    </location>
</feature>
<reference evidence="3 4" key="1">
    <citation type="journal article" date="2018" name="Sci. Rep.">
        <title>Genomic signatures of local adaptation to the degree of environmental predictability in rotifers.</title>
        <authorList>
            <person name="Franch-Gras L."/>
            <person name="Hahn C."/>
            <person name="Garcia-Roger E.M."/>
            <person name="Carmona M.J."/>
            <person name="Serra M."/>
            <person name="Gomez A."/>
        </authorList>
    </citation>
    <scope>NUCLEOTIDE SEQUENCE [LARGE SCALE GENOMIC DNA]</scope>
    <source>
        <strain evidence="3">HYR1</strain>
    </source>
</reference>
<protein>
    <submittedName>
        <fullName evidence="3">Sodium-dependent lysophosphatidylcholine symporter 1-like</fullName>
    </submittedName>
</protein>
<evidence type="ECO:0000313" key="4">
    <source>
        <dbReference type="Proteomes" id="UP000276133"/>
    </source>
</evidence>
<dbReference type="Proteomes" id="UP000276133">
    <property type="component" value="Unassembled WGS sequence"/>
</dbReference>
<evidence type="ECO:0000256" key="1">
    <source>
        <dbReference type="ARBA" id="ARBA00008335"/>
    </source>
</evidence>
<keyword evidence="2" id="KW-1133">Transmembrane helix</keyword>
<dbReference type="GO" id="GO:0005886">
    <property type="term" value="C:plasma membrane"/>
    <property type="evidence" value="ECO:0007669"/>
    <property type="project" value="TreeGrafter"/>
</dbReference>
<dbReference type="GO" id="GO:0008643">
    <property type="term" value="P:carbohydrate transport"/>
    <property type="evidence" value="ECO:0007669"/>
    <property type="project" value="InterPro"/>
</dbReference>
<feature type="transmembrane region" description="Helical" evidence="2">
    <location>
        <begin position="27"/>
        <end position="45"/>
    </location>
</feature>
<dbReference type="InterPro" id="IPR036259">
    <property type="entry name" value="MFS_trans_sf"/>
</dbReference>
<evidence type="ECO:0000313" key="3">
    <source>
        <dbReference type="EMBL" id="RNA28584.1"/>
    </source>
</evidence>
<keyword evidence="2" id="KW-0812">Transmembrane</keyword>
<dbReference type="AlphaFoldDB" id="A0A3M7RYD1"/>
<dbReference type="EMBL" id="REGN01002362">
    <property type="protein sequence ID" value="RNA28584.1"/>
    <property type="molecule type" value="Genomic_DNA"/>
</dbReference>
<dbReference type="SUPFAM" id="SSF103473">
    <property type="entry name" value="MFS general substrate transporter"/>
    <property type="match status" value="1"/>
</dbReference>
<dbReference type="InterPro" id="IPR039672">
    <property type="entry name" value="MFS_2"/>
</dbReference>
<accession>A0A3M7RYD1</accession>
<feature type="transmembrane region" description="Helical" evidence="2">
    <location>
        <begin position="52"/>
        <end position="72"/>
    </location>
</feature>